<feature type="coiled-coil region" evidence="1">
    <location>
        <begin position="515"/>
        <end position="542"/>
    </location>
</feature>
<evidence type="ECO:0000313" key="4">
    <source>
        <dbReference type="Proteomes" id="UP000268535"/>
    </source>
</evidence>
<gene>
    <name evidence="3" type="ORF">CAUPRSCDRAFT_10644</name>
</gene>
<organism evidence="3 4">
    <name type="scientific">Caulochytrium protostelioides</name>
    <dbReference type="NCBI Taxonomy" id="1555241"/>
    <lineage>
        <taxon>Eukaryota</taxon>
        <taxon>Fungi</taxon>
        <taxon>Fungi incertae sedis</taxon>
        <taxon>Chytridiomycota</taxon>
        <taxon>Chytridiomycota incertae sedis</taxon>
        <taxon>Chytridiomycetes</taxon>
        <taxon>Caulochytriales</taxon>
        <taxon>Caulochytriaceae</taxon>
        <taxon>Caulochytrium</taxon>
    </lineage>
</organism>
<accession>A0A4P9WYR0</accession>
<feature type="region of interest" description="Disordered" evidence="2">
    <location>
        <begin position="48"/>
        <end position="95"/>
    </location>
</feature>
<feature type="coiled-coil region" evidence="1">
    <location>
        <begin position="116"/>
        <end position="199"/>
    </location>
</feature>
<proteinExistence type="predicted"/>
<reference evidence="4" key="1">
    <citation type="journal article" date="2018" name="Nat. Microbiol.">
        <title>Leveraging single-cell genomics to expand the fungal tree of life.</title>
        <authorList>
            <person name="Ahrendt S.R."/>
            <person name="Quandt C.A."/>
            <person name="Ciobanu D."/>
            <person name="Clum A."/>
            <person name="Salamov A."/>
            <person name="Andreopoulos B."/>
            <person name="Cheng J.F."/>
            <person name="Woyke T."/>
            <person name="Pelin A."/>
            <person name="Henrissat B."/>
            <person name="Reynolds N.K."/>
            <person name="Benny G.L."/>
            <person name="Smith M.E."/>
            <person name="James T.Y."/>
            <person name="Grigoriev I.V."/>
        </authorList>
    </citation>
    <scope>NUCLEOTIDE SEQUENCE [LARGE SCALE GENOMIC DNA]</scope>
    <source>
        <strain evidence="4">ATCC 52028</strain>
    </source>
</reference>
<evidence type="ECO:0000256" key="1">
    <source>
        <dbReference type="SAM" id="Coils"/>
    </source>
</evidence>
<dbReference type="InterPro" id="IPR038911">
    <property type="entry name" value="SCLT1"/>
</dbReference>
<evidence type="ECO:0000313" key="3">
    <source>
        <dbReference type="EMBL" id="RKO97705.1"/>
    </source>
</evidence>
<dbReference type="GO" id="GO:0060271">
    <property type="term" value="P:cilium assembly"/>
    <property type="evidence" value="ECO:0007669"/>
    <property type="project" value="TreeGrafter"/>
</dbReference>
<feature type="coiled-coil region" evidence="1">
    <location>
        <begin position="373"/>
        <end position="478"/>
    </location>
</feature>
<dbReference type="PANTHER" id="PTHR35970:SF1">
    <property type="entry name" value="SODIUM CHANNEL AND CLATHRIN LINKER 1"/>
    <property type="match status" value="1"/>
</dbReference>
<dbReference type="Proteomes" id="UP000268535">
    <property type="component" value="Unassembled WGS sequence"/>
</dbReference>
<protein>
    <submittedName>
        <fullName evidence="3">Uncharacterized protein</fullName>
    </submittedName>
</protein>
<evidence type="ECO:0000256" key="2">
    <source>
        <dbReference type="SAM" id="MobiDB-lite"/>
    </source>
</evidence>
<sequence>MAVHRVLPMPTTAGLTPNDLQPGPTHDPDLMAPRVRDAPHVLGHVDAGASLRHPPRLSPSPTLSLSPPAGPARLAHGSRPAADVPPPPPTAAPALAHDSADVGILLKENDAIVETNRNLHAQNRRLIKEVAQQTANVTTAEEALNDVIEEVDDLKEEMAIVRNGYQSTEEELKAVKAMLSQAYIDLEMQQAELRSAREDIGDRDAQMAHLRQSLEQAMAQYTSHVRESAALADGQHHAKQALAQAVATIAEKNEAITLLQKETRVLSDEFDKLQALCARYHENQAGLEGQHAAIVKTNHELSEALAQARLTIEQNRLTEAGLVKQVETLQQRMQAVEASQQAHAADAQAAAKARFAKQQRLLSGQVRVLEDALSEANAAHARTIRDKQSLEAEMEQLAAAGPDEARRVEGAVAALEERLRHVERDRQHLEQRCHSTQQQLLFTEKQHTTERLALATKIQQLEQRTQRTQDDAARAHEQLLESTRHRGELEKALDGCRRKLAQDHAASQAQLAAATQQSDAKRDELQARLAAVEQARDRATQELMHVITQQKVVSERWRHDRQKSAQQAESFRAKATAERNAWAHRITELESRLAAQETYKAEAVSRRGIDAEMNAQIRIENNMLRARLAETTALLAREPAALRAPTPPTPTHPAAAAPHSGRSEPPPRTPRKMPPNEIEVATQALVDRVNMIKQRTARRADVAV</sequence>
<feature type="region of interest" description="Disordered" evidence="2">
    <location>
        <begin position="1"/>
        <end position="33"/>
    </location>
</feature>
<feature type="region of interest" description="Disordered" evidence="2">
    <location>
        <begin position="641"/>
        <end position="678"/>
    </location>
</feature>
<dbReference type="EMBL" id="ML009188">
    <property type="protein sequence ID" value="RKO97705.1"/>
    <property type="molecule type" value="Genomic_DNA"/>
</dbReference>
<keyword evidence="1" id="KW-0175">Coiled coil</keyword>
<dbReference type="PANTHER" id="PTHR35970">
    <property type="entry name" value="SODIUM CHANNEL AND CLATHRIN LINKER 1"/>
    <property type="match status" value="1"/>
</dbReference>
<dbReference type="GO" id="GO:0005814">
    <property type="term" value="C:centriole"/>
    <property type="evidence" value="ECO:0007669"/>
    <property type="project" value="TreeGrafter"/>
</dbReference>
<dbReference type="AlphaFoldDB" id="A0A4P9WYR0"/>
<name>A0A4P9WYR0_9FUNG</name>